<dbReference type="RefSeq" id="XP_033798374.1">
    <property type="nucleotide sequence ID" value="XM_033942483.1"/>
</dbReference>
<dbReference type="RefSeq" id="XP_033798375.1">
    <property type="nucleotide sequence ID" value="XM_033942484.1"/>
</dbReference>
<dbReference type="InterPro" id="IPR036236">
    <property type="entry name" value="Znf_C2H2_sf"/>
</dbReference>
<evidence type="ECO:0000256" key="3">
    <source>
        <dbReference type="ARBA" id="ARBA00022499"/>
    </source>
</evidence>
<keyword evidence="7 17" id="KW-0863">Zinc-finger</keyword>
<dbReference type="OrthoDB" id="6778897at2759"/>
<evidence type="ECO:0000256" key="1">
    <source>
        <dbReference type="ARBA" id="ARBA00004123"/>
    </source>
</evidence>
<feature type="domain" description="C2H2-type" evidence="19">
    <location>
        <begin position="247"/>
        <end position="274"/>
    </location>
</feature>
<evidence type="ECO:0000256" key="2">
    <source>
        <dbReference type="ARBA" id="ARBA00006991"/>
    </source>
</evidence>
<dbReference type="PROSITE" id="PS00028">
    <property type="entry name" value="ZINC_FINGER_C2H2_1"/>
    <property type="match status" value="1"/>
</dbReference>
<feature type="compositionally biased region" description="Polar residues" evidence="18">
    <location>
        <begin position="545"/>
        <end position="583"/>
    </location>
</feature>
<dbReference type="InterPro" id="IPR057832">
    <property type="entry name" value="Znf_C2H2_ZNF462_2nd"/>
</dbReference>
<dbReference type="RefSeq" id="XP_033798370.1">
    <property type="nucleotide sequence ID" value="XM_033942479.1"/>
</dbReference>
<evidence type="ECO:0000313" key="22">
    <source>
        <dbReference type="RefSeq" id="XP_033798371.1"/>
    </source>
</evidence>
<dbReference type="PROSITE" id="PS50157">
    <property type="entry name" value="ZINC_FINGER_C2H2_2"/>
    <property type="match status" value="2"/>
</dbReference>
<reference evidence="21 22" key="1">
    <citation type="submission" date="2025-04" db="UniProtKB">
        <authorList>
            <consortium name="RefSeq"/>
        </authorList>
    </citation>
    <scope>IDENTIFICATION</scope>
</reference>
<keyword evidence="6" id="KW-0677">Repeat</keyword>
<feature type="compositionally biased region" description="Polar residues" evidence="18">
    <location>
        <begin position="1327"/>
        <end position="1344"/>
    </location>
</feature>
<comment type="function">
    <text evidence="15">Through its association with the EHMT1-EHMT2/G9A and PRC2/EED-EZH2 histone methyltransferase complexes may function in gene silencing, regulating repressive post-translational methylation of histone tails at promoters of target genes.</text>
</comment>
<evidence type="ECO:0000256" key="5">
    <source>
        <dbReference type="ARBA" id="ARBA00022723"/>
    </source>
</evidence>
<evidence type="ECO:0000256" key="17">
    <source>
        <dbReference type="PROSITE-ProRule" id="PRU00042"/>
    </source>
</evidence>
<evidence type="ECO:0000256" key="11">
    <source>
        <dbReference type="ARBA" id="ARBA00023015"/>
    </source>
</evidence>
<dbReference type="InterPro" id="IPR013087">
    <property type="entry name" value="Znf_C2H2_type"/>
</dbReference>
<evidence type="ECO:0000256" key="10">
    <source>
        <dbReference type="ARBA" id="ARBA00022853"/>
    </source>
</evidence>
<dbReference type="Gene3D" id="3.30.160.60">
    <property type="entry name" value="Classic Zinc Finger"/>
    <property type="match status" value="2"/>
</dbReference>
<evidence type="ECO:0000256" key="18">
    <source>
        <dbReference type="SAM" id="MobiDB-lite"/>
    </source>
</evidence>
<evidence type="ECO:0000256" key="14">
    <source>
        <dbReference type="ARBA" id="ARBA00023242"/>
    </source>
</evidence>
<name>A0A6P8QHR5_GEOSA</name>
<evidence type="ECO:0000313" key="25">
    <source>
        <dbReference type="RefSeq" id="XP_033798374.1"/>
    </source>
</evidence>
<keyword evidence="13" id="KW-0804">Transcription</keyword>
<dbReference type="GO" id="GO:0003677">
    <property type="term" value="F:DNA binding"/>
    <property type="evidence" value="ECO:0007669"/>
    <property type="project" value="UniProtKB-KW"/>
</dbReference>
<evidence type="ECO:0000256" key="8">
    <source>
        <dbReference type="ARBA" id="ARBA00022833"/>
    </source>
</evidence>
<evidence type="ECO:0000256" key="6">
    <source>
        <dbReference type="ARBA" id="ARBA00022737"/>
    </source>
</evidence>
<dbReference type="GO" id="GO:0008270">
    <property type="term" value="F:zinc ion binding"/>
    <property type="evidence" value="ECO:0007669"/>
    <property type="project" value="UniProtKB-KW"/>
</dbReference>
<comment type="similarity">
    <text evidence="2">Belongs to the krueppel C2H2-type zinc-finger protein family.</text>
</comment>
<dbReference type="SUPFAM" id="SSF57667">
    <property type="entry name" value="beta-beta-alpha zinc fingers"/>
    <property type="match status" value="1"/>
</dbReference>
<dbReference type="PANTHER" id="PTHR24406">
    <property type="entry name" value="TRANSCRIPTIONAL REPRESSOR CTCFL-RELATED"/>
    <property type="match status" value="1"/>
</dbReference>
<protein>
    <recommendedName>
        <fullName evidence="16">Zinc finger protein 518A</fullName>
    </recommendedName>
</protein>
<evidence type="ECO:0000313" key="23">
    <source>
        <dbReference type="RefSeq" id="XP_033798372.1"/>
    </source>
</evidence>
<evidence type="ECO:0000256" key="12">
    <source>
        <dbReference type="ARBA" id="ARBA00023125"/>
    </source>
</evidence>
<dbReference type="Proteomes" id="UP000515159">
    <property type="component" value="Chromosome 4"/>
</dbReference>
<evidence type="ECO:0000256" key="9">
    <source>
        <dbReference type="ARBA" id="ARBA00022843"/>
    </source>
</evidence>
<dbReference type="Pfam" id="PF23224">
    <property type="entry name" value="zf-C2H2_2nd_ZNF462"/>
    <property type="match status" value="1"/>
</dbReference>
<evidence type="ECO:0000313" key="20">
    <source>
        <dbReference type="Proteomes" id="UP000515159"/>
    </source>
</evidence>
<keyword evidence="14" id="KW-0539">Nucleus</keyword>
<evidence type="ECO:0000256" key="15">
    <source>
        <dbReference type="ARBA" id="ARBA00054986"/>
    </source>
</evidence>
<keyword evidence="5" id="KW-0479">Metal-binding</keyword>
<dbReference type="RefSeq" id="XP_033798372.1">
    <property type="nucleotide sequence ID" value="XM_033942481.1"/>
</dbReference>
<dbReference type="RefSeq" id="XP_033798371.1">
    <property type="nucleotide sequence ID" value="XM_033942480.1"/>
</dbReference>
<evidence type="ECO:0000313" key="27">
    <source>
        <dbReference type="RefSeq" id="XP_033798376.1"/>
    </source>
</evidence>
<evidence type="ECO:0000256" key="13">
    <source>
        <dbReference type="ARBA" id="ARBA00023163"/>
    </source>
</evidence>
<dbReference type="RefSeq" id="XP_033798376.1">
    <property type="nucleotide sequence ID" value="XM_033942485.1"/>
</dbReference>
<dbReference type="GO" id="GO:0006325">
    <property type="term" value="P:chromatin organization"/>
    <property type="evidence" value="ECO:0007669"/>
    <property type="project" value="UniProtKB-KW"/>
</dbReference>
<accession>A0A6P8QHR5</accession>
<keyword evidence="11" id="KW-0805">Transcription regulation</keyword>
<keyword evidence="3" id="KW-1017">Isopeptide bond</keyword>
<gene>
    <name evidence="21 22 23 24 25 26 27 28" type="primary">ZNF518A</name>
</gene>
<dbReference type="KEGG" id="gsh:117359532"/>
<keyword evidence="4" id="KW-0597">Phosphoprotein</keyword>
<dbReference type="InterPro" id="IPR050888">
    <property type="entry name" value="ZnF_C2H2-type_TF"/>
</dbReference>
<evidence type="ECO:0000313" key="24">
    <source>
        <dbReference type="RefSeq" id="XP_033798373.1"/>
    </source>
</evidence>
<feature type="region of interest" description="Disordered" evidence="18">
    <location>
        <begin position="545"/>
        <end position="586"/>
    </location>
</feature>
<feature type="region of interest" description="Disordered" evidence="18">
    <location>
        <begin position="1312"/>
        <end position="1344"/>
    </location>
</feature>
<comment type="subcellular location">
    <subcellularLocation>
        <location evidence="1">Nucleus</location>
    </subcellularLocation>
</comment>
<evidence type="ECO:0000313" key="26">
    <source>
        <dbReference type="RefSeq" id="XP_033798375.1"/>
    </source>
</evidence>
<evidence type="ECO:0000256" key="16">
    <source>
        <dbReference type="ARBA" id="ARBA00069539"/>
    </source>
</evidence>
<dbReference type="RefSeq" id="XP_033798378.1">
    <property type="nucleotide sequence ID" value="XM_033942487.1"/>
</dbReference>
<keyword evidence="10" id="KW-0156">Chromatin regulator</keyword>
<feature type="domain" description="C2H2-type" evidence="19">
    <location>
        <begin position="1535"/>
        <end position="1562"/>
    </location>
</feature>
<evidence type="ECO:0000259" key="19">
    <source>
        <dbReference type="PROSITE" id="PS50157"/>
    </source>
</evidence>
<evidence type="ECO:0000313" key="21">
    <source>
        <dbReference type="RefSeq" id="XP_033798370.1"/>
    </source>
</evidence>
<evidence type="ECO:0000256" key="7">
    <source>
        <dbReference type="ARBA" id="ARBA00022771"/>
    </source>
</evidence>
<keyword evidence="12" id="KW-0238">DNA-binding</keyword>
<organism evidence="20 23">
    <name type="scientific">Geotrypetes seraphini</name>
    <name type="common">Gaboon caecilian</name>
    <name type="synonym">Caecilia seraphini</name>
    <dbReference type="NCBI Taxonomy" id="260995"/>
    <lineage>
        <taxon>Eukaryota</taxon>
        <taxon>Metazoa</taxon>
        <taxon>Chordata</taxon>
        <taxon>Craniata</taxon>
        <taxon>Vertebrata</taxon>
        <taxon>Euteleostomi</taxon>
        <taxon>Amphibia</taxon>
        <taxon>Gymnophiona</taxon>
        <taxon>Geotrypetes</taxon>
    </lineage>
</organism>
<proteinExistence type="inferred from homology"/>
<dbReference type="GO" id="GO:0005634">
    <property type="term" value="C:nucleus"/>
    <property type="evidence" value="ECO:0007669"/>
    <property type="project" value="UniProtKB-SubCell"/>
</dbReference>
<keyword evidence="8" id="KW-0862">Zinc</keyword>
<keyword evidence="20" id="KW-1185">Reference proteome</keyword>
<dbReference type="FunFam" id="3.30.160.60:FF:001423">
    <property type="entry name" value="Zinc finger protein 518A"/>
    <property type="match status" value="1"/>
</dbReference>
<evidence type="ECO:0000313" key="28">
    <source>
        <dbReference type="RefSeq" id="XP_033798378.1"/>
    </source>
</evidence>
<sequence length="1569" mass="175077">MQSGKEQLCFDIEQQTTNTLRKTFPEMDNITIRTHNDPSIPVTYQPAFPEKNILYELKNLKIELPKISISDVISLKPGADGHHLQKRQTARKSLKTGDINGNHSVCSGGQTRRLKLEAEEEGINTTAKILNFSCRKCKDDTRYSPNDLQKHFQLLHRGELPSYPCEMCKYLAHDFQSFKQHRRTHRSTLVKCEICNDEQLYTLLDLTKHFTSKHCVNGHFRCEKCKFSTRDAGTFVQHLHRHNEIQYKCGKCNHVSFSKGESQRHLVFHTGTYPFSCQYCSYSATRKDYIIKHVLALHRDRLYVKDNRDNCEKRRVKTNSGLKLVLSRYKTGGSKKVLWRQKNTDTGTGTVVENNGHAFRNTDIDECKSEDQSQFVEVLQIKEEKDQTFHNVHGRNMERENLLASIIRERPDGPSAGASLLKDAIHGPTVLMVKNNKISVPANYCAKFMGFKMVNGRQHIVIKLLPTNGQNVHACELQSEAVEYFHSKTTSRTCELSSASTTAHAIKLHMQQVKQSHPLSVSVSDSLFLDKAHLETKYTNISQNTSSTAVQASSEKTIGARSNDSTPGATSATQPHIVNSCSKSPGKVDREPLKMFFLTDQKLLRKKSADEEYVPNQSFSHQDSELASSRSPLFLKDRNLDSSSPLSKMGTSDVEIDILNANVFSASGTDVEEFSFVGFNQSLESIHKERTDNWNPTNEEAHEECAHNQSFPLQSSMNNMATSAGSPLMKTRNLDDSTSVPSHISIIDRQENIVDTILTSTSKNNSETLSFEAKQDSFVKPLPETLNGKSDQLENSIDNSSLHAVPEIPTVFCLQNEQASDILLQDVNYLPQNSLKRKLDVEKNISTPEAKIMKQSVQSLLPVGNTLSSAKYIATVDNFLSTPTKGDMNINCSTTNSDKYCAKQLPITLCSSENTDRLCQNPSVDPVHKPQSDVNKVCANAKSPYDIRSLKPRQIRPLTTSEENNTALVHSSTKKVLVPLHLANQPALQVISDEIIPSGLSNTHTGKGDQVYGLLNKGSKLVLTFSGGTFGAVANVSGNLSRVLSTVNCNKGKMSTSKLAMKTDNSSTANNSTEAIFNDSVSSIASAKSKSLNEPMIKNSADASSNEISSTNKATVSTLFKKLPIGVVQYNTTQTGVVATSDTLQSVKEHQETQQKQSIYALLPNGRPVLLKYVAANRSAVPTNVLQDSTFNQNSQPKNTESMQKNVLLKILKSTSLSLPVVSKNQSQIKSSSSLNLINVHSLQNSIHERRPAVITSCEALVLPDNLIPAKSCLAGPNSTNVSPKDSESYTKRVATWMQRCSLNSTQEITCKQNSSSNQKDKRNIGNKITKNNSHLQKTNIRNSEAVTKLRSRNVKRKSEDDLWEPPTKRTLHRKCKRKNQIENVCQSSDISSHQSSDISSLAASKDTVKALRLLPFNSVQLVKCPRRNQPVVVLNHPDVDVPEVLNVMKTISKFKGHVLKVLLSKRTTNALLDSDPYSSSRIATEQLPLKRHRRLKPLSPVKERFVLKLTLKKTSKNKYQIVKNTSCNTLKAKFSCWFCGRPFDNQDDWVGHGQRHLMEATRDWNILV</sequence>
<dbReference type="CTD" id="9849"/>
<evidence type="ECO:0000256" key="4">
    <source>
        <dbReference type="ARBA" id="ARBA00022553"/>
    </source>
</evidence>
<keyword evidence="9" id="KW-0832">Ubl conjugation</keyword>
<dbReference type="GeneID" id="117359532"/>
<dbReference type="SMART" id="SM00355">
    <property type="entry name" value="ZnF_C2H2"/>
    <property type="match status" value="7"/>
</dbReference>
<dbReference type="RefSeq" id="XP_033798373.1">
    <property type="nucleotide sequence ID" value="XM_033942482.1"/>
</dbReference>